<proteinExistence type="predicted"/>
<organism evidence="2 3">
    <name type="scientific">Paraprevotella clara YIT 11840</name>
    <dbReference type="NCBI Taxonomy" id="762968"/>
    <lineage>
        <taxon>Bacteria</taxon>
        <taxon>Pseudomonadati</taxon>
        <taxon>Bacteroidota</taxon>
        <taxon>Bacteroidia</taxon>
        <taxon>Bacteroidales</taxon>
        <taxon>Prevotellaceae</taxon>
        <taxon>Paraprevotella</taxon>
    </lineage>
</organism>
<name>G5STQ7_9BACT</name>
<feature type="transmembrane region" description="Helical" evidence="1">
    <location>
        <begin position="48"/>
        <end position="69"/>
    </location>
</feature>
<comment type="caution">
    <text evidence="2">The sequence shown here is derived from an EMBL/GenBank/DDBJ whole genome shotgun (WGS) entry which is preliminary data.</text>
</comment>
<accession>G5STQ7</accession>
<keyword evidence="1" id="KW-1133">Transmembrane helix</keyword>
<feature type="transmembrane region" description="Helical" evidence="1">
    <location>
        <begin position="105"/>
        <end position="127"/>
    </location>
</feature>
<dbReference type="EMBL" id="AFFY01000045">
    <property type="protein sequence ID" value="EHG99150.1"/>
    <property type="molecule type" value="Genomic_DNA"/>
</dbReference>
<dbReference type="PATRIC" id="fig|762968.3.peg.2453"/>
<evidence type="ECO:0000256" key="1">
    <source>
        <dbReference type="SAM" id="Phobius"/>
    </source>
</evidence>
<feature type="transmembrane region" description="Helical" evidence="1">
    <location>
        <begin position="15"/>
        <end position="36"/>
    </location>
</feature>
<evidence type="ECO:0000313" key="2">
    <source>
        <dbReference type="EMBL" id="EHG99150.1"/>
    </source>
</evidence>
<evidence type="ECO:0008006" key="4">
    <source>
        <dbReference type="Google" id="ProtNLM"/>
    </source>
</evidence>
<feature type="transmembrane region" description="Helical" evidence="1">
    <location>
        <begin position="245"/>
        <end position="264"/>
    </location>
</feature>
<feature type="transmembrane region" description="Helical" evidence="1">
    <location>
        <begin position="75"/>
        <end position="93"/>
    </location>
</feature>
<sequence length="295" mass="33960">MPLQLLFNECVCLRYTSPALTLVLAVDFLLLLVYCFQWKKLYFNYRKFFFKNILIAYLASYLLSMIFSIVSIEEVLTGTIKYFIQNFIILYLFQKALTGFDEIKLFIKATFVVAVLIISLGLFEAIVGDNPILDYVFMNAPIDAIEGKMYYIPPFMQMSGELQQRFGMVRAFSFFNIHIAFGCACVLLLFLYAYLYKHKIILFKKFYLAIGIGLFLTGVFLCNSKTPMVGLLFFTIGILSFRDISRSYVVFFIVTVAFVLLIYFPDYLNNIQALFNSNVAEEGGGKQCCYAHQTI</sequence>
<keyword evidence="1" id="KW-0472">Membrane</keyword>
<feature type="transmembrane region" description="Helical" evidence="1">
    <location>
        <begin position="206"/>
        <end position="239"/>
    </location>
</feature>
<dbReference type="HOGENOM" id="CLU_942847_0_0_10"/>
<evidence type="ECO:0000313" key="3">
    <source>
        <dbReference type="Proteomes" id="UP000003598"/>
    </source>
</evidence>
<feature type="transmembrane region" description="Helical" evidence="1">
    <location>
        <begin position="171"/>
        <end position="194"/>
    </location>
</feature>
<keyword evidence="3" id="KW-1185">Reference proteome</keyword>
<dbReference type="STRING" id="762968.HMPREF9441_02762"/>
<gene>
    <name evidence="2" type="ORF">HMPREF9441_02762</name>
</gene>
<reference evidence="2 3" key="1">
    <citation type="submission" date="2011-03" db="EMBL/GenBank/DDBJ databases">
        <authorList>
            <person name="Weinstock G."/>
            <person name="Sodergren E."/>
            <person name="Clifton S."/>
            <person name="Fulton L."/>
            <person name="Fulton B."/>
            <person name="Courtney L."/>
            <person name="Fronick C."/>
            <person name="Harrison M."/>
            <person name="Strong C."/>
            <person name="Farmer C."/>
            <person name="Delahaunty K."/>
            <person name="Markovic C."/>
            <person name="Hall O."/>
            <person name="Minx P."/>
            <person name="Tomlinson C."/>
            <person name="Mitreva M."/>
            <person name="Hou S."/>
            <person name="Chen J."/>
            <person name="Wollam A."/>
            <person name="Pepin K.H."/>
            <person name="Johnson M."/>
            <person name="Bhonagiri V."/>
            <person name="Zhang X."/>
            <person name="Suruliraj S."/>
            <person name="Warren W."/>
            <person name="Chinwalla A."/>
            <person name="Mardis E.R."/>
            <person name="Wilson R.K."/>
        </authorList>
    </citation>
    <scope>NUCLEOTIDE SEQUENCE [LARGE SCALE GENOMIC DNA]</scope>
    <source>
        <strain evidence="2 3">YIT 11840</strain>
    </source>
</reference>
<protein>
    <recommendedName>
        <fullName evidence="4">O-antigen polymerase</fullName>
    </recommendedName>
</protein>
<dbReference type="AlphaFoldDB" id="G5STQ7"/>
<dbReference type="Proteomes" id="UP000003598">
    <property type="component" value="Unassembled WGS sequence"/>
</dbReference>
<keyword evidence="1" id="KW-0812">Transmembrane</keyword>